<evidence type="ECO:0000256" key="8">
    <source>
        <dbReference type="ARBA" id="ARBA00022932"/>
    </source>
</evidence>
<keyword evidence="4 10" id="KW-0963">Cytoplasm</keyword>
<organism evidence="14 15">
    <name type="scientific">Solobacterium moorei</name>
    <dbReference type="NCBI Taxonomy" id="102148"/>
    <lineage>
        <taxon>Bacteria</taxon>
        <taxon>Bacillati</taxon>
        <taxon>Bacillota</taxon>
        <taxon>Erysipelotrichia</taxon>
        <taxon>Erysipelotrichales</taxon>
        <taxon>Erysipelotrichaceae</taxon>
        <taxon>Solobacterium</taxon>
    </lineage>
</organism>
<dbReference type="PANTHER" id="PTHR30478">
    <property type="entry name" value="DNA POLYMERASE III SUBUNIT BETA"/>
    <property type="match status" value="1"/>
</dbReference>
<keyword evidence="6 10" id="KW-0548">Nucleotidyltransferase</keyword>
<feature type="domain" description="DNA polymerase III beta sliding clamp central" evidence="12">
    <location>
        <begin position="135"/>
        <end position="248"/>
    </location>
</feature>
<comment type="caution">
    <text evidence="14">The sequence shown here is derived from an EMBL/GenBank/DDBJ whole genome shotgun (WGS) entry which is preliminary data.</text>
</comment>
<dbReference type="SUPFAM" id="SSF55979">
    <property type="entry name" value="DNA clamp"/>
    <property type="match status" value="3"/>
</dbReference>
<feature type="domain" description="DNA polymerase III beta sliding clamp C-terminal" evidence="13">
    <location>
        <begin position="251"/>
        <end position="370"/>
    </location>
</feature>
<evidence type="ECO:0000256" key="4">
    <source>
        <dbReference type="ARBA" id="ARBA00022490"/>
    </source>
</evidence>
<dbReference type="EMBL" id="QRWX01000001">
    <property type="protein sequence ID" value="RGT57609.1"/>
    <property type="molecule type" value="Genomic_DNA"/>
</dbReference>
<evidence type="ECO:0000259" key="12">
    <source>
        <dbReference type="Pfam" id="PF02767"/>
    </source>
</evidence>
<dbReference type="InterPro" id="IPR046938">
    <property type="entry name" value="DNA_clamp_sf"/>
</dbReference>
<dbReference type="AlphaFoldDB" id="A0A412PHG9"/>
<sequence>MNLTISKTEFYNTLQLVSRAISPNSPQTSLRGLKIDVKDNSMVVTGSDADISIQHTITANDKNKLNILEEGSILIESKYLLEIVRKIDSEEIHVEIIDGSLTKFSGNSAVFKINGMNPHDYPTIDFSKPANSVVISSSVMSDIIEQTTFATSIKETKPVLTGVNFHLSDNTLCCTATDSYRLAKKTIPFTSSDNFNVTIPSKSLNEVKSTMIGDDSGEIQIYLNDKKAQFVNEDMILQTRLLDGGYPETDRLIPKEFKYTLEINRSDLIHAIDRTTFIKTDNMTINRLQCSTDEVVLTNKSQEIGESHETLVGTFTGEPLDISFSGNYVMEAARSIRGDKLKIEFVGEMRPFILSSEEDPTILQLVLPVRTYN</sequence>
<comment type="function">
    <text evidence="10">Confers DNA tethering and processivity to DNA polymerases and other proteins. Acts as a clamp, forming a ring around DNA (a reaction catalyzed by the clamp-loading complex) which diffuses in an ATP-independent manner freely and bidirectionally along dsDNA. Initially characterized for its ability to contact the catalytic subunit of DNA polymerase III (Pol III), a complex, multichain enzyme responsible for most of the replicative synthesis in bacteria; Pol III exhibits 3'-5' exonuclease proofreading activity. The beta chain is required for initiation of replication as well as for processivity of DNA replication.</text>
</comment>
<dbReference type="GO" id="GO:0006271">
    <property type="term" value="P:DNA strand elongation involved in DNA replication"/>
    <property type="evidence" value="ECO:0007669"/>
    <property type="project" value="TreeGrafter"/>
</dbReference>
<comment type="subunit">
    <text evidence="10">Forms a ring-shaped head-to-tail homodimer around DNA.</text>
</comment>
<dbReference type="RefSeq" id="WP_006525262.1">
    <property type="nucleotide sequence ID" value="NZ_CABJCF010000001.1"/>
</dbReference>
<dbReference type="CDD" id="cd00140">
    <property type="entry name" value="beta_clamp"/>
    <property type="match status" value="1"/>
</dbReference>
<dbReference type="GO" id="GO:0003887">
    <property type="term" value="F:DNA-directed DNA polymerase activity"/>
    <property type="evidence" value="ECO:0007669"/>
    <property type="project" value="UniProtKB-UniRule"/>
</dbReference>
<dbReference type="SMART" id="SM00480">
    <property type="entry name" value="POL3Bc"/>
    <property type="match status" value="1"/>
</dbReference>
<evidence type="ECO:0000256" key="10">
    <source>
        <dbReference type="PIRNR" id="PIRNR000804"/>
    </source>
</evidence>
<dbReference type="NCBIfam" id="TIGR00663">
    <property type="entry name" value="dnan"/>
    <property type="match status" value="1"/>
</dbReference>
<comment type="subcellular location">
    <subcellularLocation>
        <location evidence="1 10">Cytoplasm</location>
    </subcellularLocation>
</comment>
<dbReference type="InterPro" id="IPR022635">
    <property type="entry name" value="DNA_polIII_beta_C"/>
</dbReference>
<dbReference type="Gene3D" id="3.70.10.10">
    <property type="match status" value="1"/>
</dbReference>
<reference evidence="14 15" key="1">
    <citation type="submission" date="2018-08" db="EMBL/GenBank/DDBJ databases">
        <title>A genome reference for cultivated species of the human gut microbiota.</title>
        <authorList>
            <person name="Zou Y."/>
            <person name="Xue W."/>
            <person name="Luo G."/>
        </authorList>
    </citation>
    <scope>NUCLEOTIDE SEQUENCE [LARGE SCALE GENOMIC DNA]</scope>
    <source>
        <strain evidence="14 15">AF18-46</strain>
    </source>
</reference>
<evidence type="ECO:0000256" key="9">
    <source>
        <dbReference type="ARBA" id="ARBA00023125"/>
    </source>
</evidence>
<dbReference type="GO" id="GO:0009360">
    <property type="term" value="C:DNA polymerase III complex"/>
    <property type="evidence" value="ECO:0007669"/>
    <property type="project" value="InterPro"/>
</dbReference>
<evidence type="ECO:0000256" key="1">
    <source>
        <dbReference type="ARBA" id="ARBA00004496"/>
    </source>
</evidence>
<dbReference type="PIRSF" id="PIRSF000804">
    <property type="entry name" value="DNA_pol_III_b"/>
    <property type="match status" value="1"/>
</dbReference>
<dbReference type="GO" id="GO:0003677">
    <property type="term" value="F:DNA binding"/>
    <property type="evidence" value="ECO:0007669"/>
    <property type="project" value="UniProtKB-UniRule"/>
</dbReference>
<evidence type="ECO:0000256" key="7">
    <source>
        <dbReference type="ARBA" id="ARBA00022705"/>
    </source>
</evidence>
<dbReference type="Pfam" id="PF02767">
    <property type="entry name" value="DNA_pol3_beta_2"/>
    <property type="match status" value="1"/>
</dbReference>
<evidence type="ECO:0000256" key="5">
    <source>
        <dbReference type="ARBA" id="ARBA00022679"/>
    </source>
</evidence>
<comment type="similarity">
    <text evidence="2 10">Belongs to the beta sliding clamp family.</text>
</comment>
<keyword evidence="5 10" id="KW-0808">Transferase</keyword>
<evidence type="ECO:0000259" key="13">
    <source>
        <dbReference type="Pfam" id="PF02768"/>
    </source>
</evidence>
<dbReference type="Proteomes" id="UP000284731">
    <property type="component" value="Unassembled WGS sequence"/>
</dbReference>
<evidence type="ECO:0000256" key="6">
    <source>
        <dbReference type="ARBA" id="ARBA00022695"/>
    </source>
</evidence>
<proteinExistence type="inferred from homology"/>
<evidence type="ECO:0000313" key="14">
    <source>
        <dbReference type="EMBL" id="RGT57609.1"/>
    </source>
</evidence>
<dbReference type="GO" id="GO:0005737">
    <property type="term" value="C:cytoplasm"/>
    <property type="evidence" value="ECO:0007669"/>
    <property type="project" value="UniProtKB-SubCell"/>
</dbReference>
<evidence type="ECO:0000256" key="2">
    <source>
        <dbReference type="ARBA" id="ARBA00010752"/>
    </source>
</evidence>
<keyword evidence="9" id="KW-0238">DNA-binding</keyword>
<evidence type="ECO:0000256" key="3">
    <source>
        <dbReference type="ARBA" id="ARBA00021035"/>
    </source>
</evidence>
<dbReference type="InterPro" id="IPR022637">
    <property type="entry name" value="DNA_polIII_beta_cen"/>
</dbReference>
<protein>
    <recommendedName>
        <fullName evidence="3 10">Beta sliding clamp</fullName>
    </recommendedName>
</protein>
<evidence type="ECO:0000313" key="15">
    <source>
        <dbReference type="Proteomes" id="UP000284731"/>
    </source>
</evidence>
<keyword evidence="8 10" id="KW-0239">DNA-directed DNA polymerase</keyword>
<evidence type="ECO:0000259" key="11">
    <source>
        <dbReference type="Pfam" id="PF00712"/>
    </source>
</evidence>
<keyword evidence="7 10" id="KW-0235">DNA replication</keyword>
<name>A0A412PHG9_9FIRM</name>
<dbReference type="Pfam" id="PF00712">
    <property type="entry name" value="DNA_pol3_beta"/>
    <property type="match status" value="1"/>
</dbReference>
<dbReference type="GO" id="GO:0008408">
    <property type="term" value="F:3'-5' exonuclease activity"/>
    <property type="evidence" value="ECO:0007669"/>
    <property type="project" value="InterPro"/>
</dbReference>
<dbReference type="Pfam" id="PF02768">
    <property type="entry name" value="DNA_pol3_beta_3"/>
    <property type="match status" value="1"/>
</dbReference>
<feature type="domain" description="DNA polymerase III beta sliding clamp N-terminal" evidence="11">
    <location>
        <begin position="1"/>
        <end position="125"/>
    </location>
</feature>
<dbReference type="Gene3D" id="3.10.150.10">
    <property type="entry name" value="DNA Polymerase III, subunit A, domain 2"/>
    <property type="match status" value="1"/>
</dbReference>
<accession>A0A412PHG9</accession>
<dbReference type="InterPro" id="IPR001001">
    <property type="entry name" value="DNA_polIII_beta"/>
</dbReference>
<dbReference type="PANTHER" id="PTHR30478:SF0">
    <property type="entry name" value="BETA SLIDING CLAMP"/>
    <property type="match status" value="1"/>
</dbReference>
<dbReference type="InterPro" id="IPR022634">
    <property type="entry name" value="DNA_polIII_beta_N"/>
</dbReference>
<gene>
    <name evidence="14" type="primary">dnaN</name>
    <name evidence="14" type="ORF">DWX20_00745</name>
</gene>